<feature type="transmembrane region" description="Helical" evidence="1">
    <location>
        <begin position="302"/>
        <end position="325"/>
    </location>
</feature>
<reference evidence="2" key="1">
    <citation type="journal article" date="2012" name="Proc. Natl. Acad. Sci. U.S.A.">
        <title>Antigenic diversity is generated by distinct evolutionary mechanisms in African trypanosome species.</title>
        <authorList>
            <person name="Jackson A.P."/>
            <person name="Berry A."/>
            <person name="Aslett M."/>
            <person name="Allison H.C."/>
            <person name="Burton P."/>
            <person name="Vavrova-Anderson J."/>
            <person name="Brown R."/>
            <person name="Browne H."/>
            <person name="Corton N."/>
            <person name="Hauser H."/>
            <person name="Gamble J."/>
            <person name="Gilderthorp R."/>
            <person name="Marcello L."/>
            <person name="McQuillan J."/>
            <person name="Otto T.D."/>
            <person name="Quail M.A."/>
            <person name="Sanders M.J."/>
            <person name="van Tonder A."/>
            <person name="Ginger M.L."/>
            <person name="Field M.C."/>
            <person name="Barry J.D."/>
            <person name="Hertz-Fowler C."/>
            <person name="Berriman M."/>
        </authorList>
    </citation>
    <scope>NUCLEOTIDE SEQUENCE</scope>
    <source>
        <strain evidence="2">Y486</strain>
    </source>
</reference>
<proteinExistence type="predicted"/>
<feature type="transmembrane region" description="Helical" evidence="1">
    <location>
        <begin position="715"/>
        <end position="737"/>
    </location>
</feature>
<evidence type="ECO:0000256" key="1">
    <source>
        <dbReference type="SAM" id="Phobius"/>
    </source>
</evidence>
<feature type="transmembrane region" description="Helical" evidence="1">
    <location>
        <begin position="682"/>
        <end position="703"/>
    </location>
</feature>
<feature type="transmembrane region" description="Helical" evidence="1">
    <location>
        <begin position="579"/>
        <end position="604"/>
    </location>
</feature>
<protein>
    <recommendedName>
        <fullName evidence="3">Transmembrane protein</fullName>
    </recommendedName>
</protein>
<dbReference type="AlphaFoldDB" id="G0TRU1"/>
<keyword evidence="1" id="KW-1133">Transmembrane helix</keyword>
<feature type="transmembrane region" description="Helical" evidence="1">
    <location>
        <begin position="523"/>
        <end position="541"/>
    </location>
</feature>
<evidence type="ECO:0000313" key="2">
    <source>
        <dbReference type="EMBL" id="CCC46663.1"/>
    </source>
</evidence>
<name>G0TRU1_TRYVY</name>
<feature type="transmembrane region" description="Helical" evidence="1">
    <location>
        <begin position="553"/>
        <end position="573"/>
    </location>
</feature>
<keyword evidence="1" id="KW-0472">Membrane</keyword>
<evidence type="ECO:0008006" key="3">
    <source>
        <dbReference type="Google" id="ProtNLM"/>
    </source>
</evidence>
<organism evidence="2">
    <name type="scientific">Trypanosoma vivax (strain Y486)</name>
    <dbReference type="NCBI Taxonomy" id="1055687"/>
    <lineage>
        <taxon>Eukaryota</taxon>
        <taxon>Discoba</taxon>
        <taxon>Euglenozoa</taxon>
        <taxon>Kinetoplastea</taxon>
        <taxon>Metakinetoplastina</taxon>
        <taxon>Trypanosomatida</taxon>
        <taxon>Trypanosomatidae</taxon>
        <taxon>Trypanosoma</taxon>
        <taxon>Duttonella</taxon>
    </lineage>
</organism>
<accession>G0TRU1</accession>
<feature type="transmembrane region" description="Helical" evidence="1">
    <location>
        <begin position="432"/>
        <end position="451"/>
    </location>
</feature>
<dbReference type="EMBL" id="HE573018">
    <property type="protein sequence ID" value="CCC46663.1"/>
    <property type="molecule type" value="Genomic_DNA"/>
</dbReference>
<feature type="transmembrane region" description="Helical" evidence="1">
    <location>
        <begin position="495"/>
        <end position="517"/>
    </location>
</feature>
<keyword evidence="1" id="KW-0812">Transmembrane</keyword>
<feature type="transmembrane region" description="Helical" evidence="1">
    <location>
        <begin position="359"/>
        <end position="378"/>
    </location>
</feature>
<gene>
    <name evidence="2" type="ORF">TVY486_0200750</name>
</gene>
<sequence>MANYGGSGNLVVVSVRSAAEYSESVRGEEQCSCLVPVPHSATSNFGSVDRISVGNHTVSPSKEWLRDDHPPAYVEGHGPRTARCKPCHIDWGSGVDGSCNGSPVAASCPVLVGEYTQEKTVELWDRSGECSIGQHESVTRPTTGELDSTPPLLEQVVAPTSCVVGSAVGRPHGSGATVSLLQCEMHSLNHESSPRELFTVNNLYTPQGSLADRSETVSVLTCTAAGVFDMAQFSMLCTPVSHLSGCLSFDDVEQERQQGTAYRPSPVSPGRNQTKPPYTQMVESLPNFYEVEHNKEGGRRRWWVTSFFFGAMILPFVVHGLFLWINNTPHIRVKLCNAGYCNCTIAEATTFSITFGQHVYVPFALFTPMLFFFTLAAVERKAEEMRRYVRMSRYTVSGSSTIAPDNDNCLRSSEVLDNATHRALQWDLPHSLVMTCSFPSLWVIVMLRYFLFAIADTQLPRLSGLPVEALGLLQAIGLALPLGAYAMIKSAPLLIVPYALLDAFPLFIFPLLSNIGTETATRYVVLLLFIVMAERGCWYLSSAVMPRVTPVGVKITLSSTFVALSLLAAYVASSTVSTVGVVLAPIVVALEVLIMELVFSTLLVEVTAWNLHRLFVAHILRREPPPPQQSASDATNISTQVRWTALFPSILATVPLFCSWQWDRVLPSGTCDGRLPTNVRFYFTMLSIFVGAFTLACVITIVIRWKNERLRPPLIVKDWVLFILWGWYVSCSVPYALNVVSH</sequence>
<dbReference type="VEuPathDB" id="TriTrypDB:TvY486_0200750"/>
<feature type="transmembrane region" description="Helical" evidence="1">
    <location>
        <begin position="471"/>
        <end position="488"/>
    </location>
</feature>